<feature type="signal peptide" evidence="2">
    <location>
        <begin position="1"/>
        <end position="29"/>
    </location>
</feature>
<feature type="compositionally biased region" description="Low complexity" evidence="1">
    <location>
        <begin position="25"/>
        <end position="35"/>
    </location>
</feature>
<proteinExistence type="predicted"/>
<dbReference type="EnsemblPlants" id="ORUFI09G02440.1">
    <property type="protein sequence ID" value="ORUFI09G02440.1"/>
    <property type="gene ID" value="ORUFI09G02440"/>
</dbReference>
<feature type="chain" id="PRO_5002371411" description="Secreted protein" evidence="2">
    <location>
        <begin position="30"/>
        <end position="75"/>
    </location>
</feature>
<keyword evidence="4" id="KW-1185">Reference proteome</keyword>
<dbReference type="Proteomes" id="UP000008022">
    <property type="component" value="Unassembled WGS sequence"/>
</dbReference>
<evidence type="ECO:0000256" key="2">
    <source>
        <dbReference type="SAM" id="SignalP"/>
    </source>
</evidence>
<organism evidence="3 4">
    <name type="scientific">Oryza rufipogon</name>
    <name type="common">Brownbeard rice</name>
    <name type="synonym">Asian wild rice</name>
    <dbReference type="NCBI Taxonomy" id="4529"/>
    <lineage>
        <taxon>Eukaryota</taxon>
        <taxon>Viridiplantae</taxon>
        <taxon>Streptophyta</taxon>
        <taxon>Embryophyta</taxon>
        <taxon>Tracheophyta</taxon>
        <taxon>Spermatophyta</taxon>
        <taxon>Magnoliopsida</taxon>
        <taxon>Liliopsida</taxon>
        <taxon>Poales</taxon>
        <taxon>Poaceae</taxon>
        <taxon>BOP clade</taxon>
        <taxon>Oryzoideae</taxon>
        <taxon>Oryzeae</taxon>
        <taxon>Oryzinae</taxon>
        <taxon>Oryza</taxon>
    </lineage>
</organism>
<evidence type="ECO:0008006" key="5">
    <source>
        <dbReference type="Google" id="ProtNLM"/>
    </source>
</evidence>
<reference evidence="3" key="2">
    <citation type="submission" date="2015-06" db="UniProtKB">
        <authorList>
            <consortium name="EnsemblPlants"/>
        </authorList>
    </citation>
    <scope>IDENTIFICATION</scope>
</reference>
<evidence type="ECO:0000313" key="3">
    <source>
        <dbReference type="EnsemblPlants" id="ORUFI09G02440.1"/>
    </source>
</evidence>
<dbReference type="Gramene" id="ORUFI09G02440.1">
    <property type="protein sequence ID" value="ORUFI09G02440.1"/>
    <property type="gene ID" value="ORUFI09G02440"/>
</dbReference>
<dbReference type="HOGENOM" id="CLU_2675439_0_0_1"/>
<protein>
    <recommendedName>
        <fullName evidence="5">Secreted protein</fullName>
    </recommendedName>
</protein>
<accession>A0A0E0QNJ1</accession>
<keyword evidence="2" id="KW-0732">Signal</keyword>
<name>A0A0E0QNJ1_ORYRU</name>
<dbReference type="AlphaFoldDB" id="A0A0E0QNJ1"/>
<evidence type="ECO:0000256" key="1">
    <source>
        <dbReference type="SAM" id="MobiDB-lite"/>
    </source>
</evidence>
<evidence type="ECO:0000313" key="4">
    <source>
        <dbReference type="Proteomes" id="UP000008022"/>
    </source>
</evidence>
<reference evidence="4" key="1">
    <citation type="submission" date="2013-06" db="EMBL/GenBank/DDBJ databases">
        <authorList>
            <person name="Zhao Q."/>
        </authorList>
    </citation>
    <scope>NUCLEOTIDE SEQUENCE</scope>
    <source>
        <strain evidence="4">cv. W1943</strain>
    </source>
</reference>
<feature type="compositionally biased region" description="Gly residues" evidence="1">
    <location>
        <begin position="43"/>
        <end position="53"/>
    </location>
</feature>
<sequence>MMQKQQQKIRIACMLTASWAALTISGTSVSPTTTRPRGRRSPGRGGRGGGRSDGGSCPRRTGLPEDRASGGRSGR</sequence>
<feature type="region of interest" description="Disordered" evidence="1">
    <location>
        <begin position="23"/>
        <end position="75"/>
    </location>
</feature>